<gene>
    <name evidence="2" type="ORF">IAA21_07190</name>
</gene>
<comment type="caution">
    <text evidence="2">The sequence shown here is derived from an EMBL/GenBank/DDBJ whole genome shotgun (WGS) entry which is preliminary data.</text>
</comment>
<dbReference type="GO" id="GO:0005524">
    <property type="term" value="F:ATP binding"/>
    <property type="evidence" value="ECO:0007669"/>
    <property type="project" value="InterPro"/>
</dbReference>
<dbReference type="EMBL" id="DXBU01000098">
    <property type="protein sequence ID" value="HIZ22564.1"/>
    <property type="molecule type" value="Genomic_DNA"/>
</dbReference>
<protein>
    <submittedName>
        <fullName evidence="2">PEP/pyruvate-binding domain-containing protein</fullName>
    </submittedName>
</protein>
<proteinExistence type="predicted"/>
<reference evidence="2" key="2">
    <citation type="submission" date="2021-04" db="EMBL/GenBank/DDBJ databases">
        <authorList>
            <person name="Gilroy R."/>
        </authorList>
    </citation>
    <scope>NUCLEOTIDE SEQUENCE</scope>
    <source>
        <strain evidence="2">14324</strain>
    </source>
</reference>
<evidence type="ECO:0000313" key="2">
    <source>
        <dbReference type="EMBL" id="HIZ22564.1"/>
    </source>
</evidence>
<accession>A0A9D2DTA8</accession>
<reference evidence="2" key="1">
    <citation type="journal article" date="2021" name="PeerJ">
        <title>Extensive microbial diversity within the chicken gut microbiome revealed by metagenomics and culture.</title>
        <authorList>
            <person name="Gilroy R."/>
            <person name="Ravi A."/>
            <person name="Getino M."/>
            <person name="Pursley I."/>
            <person name="Horton D.L."/>
            <person name="Alikhan N.F."/>
            <person name="Baker D."/>
            <person name="Gharbi K."/>
            <person name="Hall N."/>
            <person name="Watson M."/>
            <person name="Adriaenssens E.M."/>
            <person name="Foster-Nyarko E."/>
            <person name="Jarju S."/>
            <person name="Secka A."/>
            <person name="Antonio M."/>
            <person name="Oren A."/>
            <person name="Chaudhuri R.R."/>
            <person name="La Ragione R."/>
            <person name="Hildebrand F."/>
            <person name="Pallen M.J."/>
        </authorList>
    </citation>
    <scope>NUCLEOTIDE SEQUENCE</scope>
    <source>
        <strain evidence="2">14324</strain>
    </source>
</reference>
<evidence type="ECO:0000313" key="3">
    <source>
        <dbReference type="Proteomes" id="UP000824041"/>
    </source>
</evidence>
<dbReference type="InterPro" id="IPR013815">
    <property type="entry name" value="ATP_grasp_subdomain_1"/>
</dbReference>
<dbReference type="GO" id="GO:0016301">
    <property type="term" value="F:kinase activity"/>
    <property type="evidence" value="ECO:0007669"/>
    <property type="project" value="InterPro"/>
</dbReference>
<dbReference type="Gene3D" id="3.30.1490.20">
    <property type="entry name" value="ATP-grasp fold, A domain"/>
    <property type="match status" value="1"/>
</dbReference>
<name>A0A9D2DTA8_9FIRM</name>
<dbReference type="AlphaFoldDB" id="A0A9D2DTA8"/>
<dbReference type="Proteomes" id="UP000824041">
    <property type="component" value="Unassembled WGS sequence"/>
</dbReference>
<evidence type="ECO:0000259" key="1">
    <source>
        <dbReference type="Pfam" id="PF01326"/>
    </source>
</evidence>
<dbReference type="SUPFAM" id="SSF56059">
    <property type="entry name" value="Glutathione synthetase ATP-binding domain-like"/>
    <property type="match status" value="1"/>
</dbReference>
<sequence length="873" mass="100381">MGAFDKVKSGFPGMDELLNSIRIGDNVVWSVSDLEDFKFFALPFAAQAVRDGRNLIYMRFAGHEPILPPMPGLKIFEFDPDKGFEAFTVAIYNRITEEGRNAFYVFDSLSSLQSVWYTDLMMGNFFRLTCPYLFRLDTVAYFPLLRGRHSFDAVARIRDTTQLLLDVYHGDRIYLHPLKVWNRYSNRMFLPHACDFYQTKREAVPAETLLTLSEKCRFFAVDGGVAMSRYYQLVEEEEEKNQDQNYDSHDRFFALAKMEYQRGEFREETEIQIIESTMTKDRRLSDRIRKYFHPKDYFQLRDRMIGSGSVGGKACGMLLARKIIYQELPQYRHRLEPHDSYYIGSDVFYTYIVSNNCWETRIAQRTDEGYFAKAEALKEALLSGSFPPDIREKFRSVLEYYGQSPIIVRSSSFLEDGFGNAFAGKYESVFCVNQGSPTERLEAFESAIRRVYASTMDLSALEYRKQRGLQHKDEQMAILVQRVSGSYHGDLFFPAAAGVGYSYSSYRWNKDMDPSAGLLRIVAGLGTRAVDRPDHDYPRLANLDRPAVSLHASMAERHRFSQRVMDVLDTKENKLKSVEVRTLAEELPLWFKKAVMERDYEAENALLRMNRRRQVWFTTCQGLLENREFTGMMQEILKALDCAYGNPVDIEYTVNLDETGQFVVSLLQCRPLYTGARGSVTQIPDLPKEDIFFQMKDSVVGSSEKKKIDVVVQIDAKAYYEYPYAQKPQVAQAVGKVNAWYRGKGKKLLLMTPGRVGTSSPELGVPVSFAQISGFSGICEVSDSRAGYMPELSFGSHMFQDLVEAGIFYCALWGDRRTISYNEKITLGLKNHFTEICPDQPELAGMFLVTEPEHLWYWNDEQTGETLCGFQRK</sequence>
<feature type="domain" description="Pyruvate phosphate dikinase AMP/ATP-binding" evidence="1">
    <location>
        <begin position="309"/>
        <end position="685"/>
    </location>
</feature>
<dbReference type="Pfam" id="PF01326">
    <property type="entry name" value="PPDK_N"/>
    <property type="match status" value="1"/>
</dbReference>
<dbReference type="InterPro" id="IPR002192">
    <property type="entry name" value="PPDK_AMP/ATP-bd"/>
</dbReference>
<organism evidence="2 3">
    <name type="scientific">Candidatus Blautia faecigallinarum</name>
    <dbReference type="NCBI Taxonomy" id="2838488"/>
    <lineage>
        <taxon>Bacteria</taxon>
        <taxon>Bacillati</taxon>
        <taxon>Bacillota</taxon>
        <taxon>Clostridia</taxon>
        <taxon>Lachnospirales</taxon>
        <taxon>Lachnospiraceae</taxon>
        <taxon>Blautia</taxon>
    </lineage>
</organism>